<dbReference type="InterPro" id="IPR017452">
    <property type="entry name" value="GPCR_Rhodpsn_7TM"/>
</dbReference>
<feature type="transmembrane region" description="Helical" evidence="12">
    <location>
        <begin position="143"/>
        <end position="163"/>
    </location>
</feature>
<reference evidence="14" key="2">
    <citation type="submission" date="2025-08" db="UniProtKB">
        <authorList>
            <consortium name="Ensembl"/>
        </authorList>
    </citation>
    <scope>IDENTIFICATION</scope>
</reference>
<dbReference type="GeneTree" id="ENSGT01050000244902"/>
<dbReference type="Bgee" id="ENSLACG00000000282">
    <property type="expression patterns" value="Expressed in pelvic fin"/>
</dbReference>
<feature type="transmembrane region" description="Helical" evidence="12">
    <location>
        <begin position="195"/>
        <end position="220"/>
    </location>
</feature>
<dbReference type="PANTHER" id="PTHR11866">
    <property type="entry name" value="G-PROTEIN COUPLED RECEPTOR FAMILY 1 MEMBER"/>
    <property type="match status" value="1"/>
</dbReference>
<gene>
    <name evidence="14" type="primary">PTGDR</name>
</gene>
<protein>
    <recommendedName>
        <fullName evidence="2">Thromboxane A2 receptor</fullName>
    </recommendedName>
    <alternativeName>
        <fullName evidence="11">Prostanoid TP receptor</fullName>
    </alternativeName>
</protein>
<dbReference type="InParanoid" id="H2ZSE2"/>
<dbReference type="eggNOG" id="KOG3656">
    <property type="taxonomic scope" value="Eukaryota"/>
</dbReference>
<dbReference type="Ensembl" id="ENSLACT00000000315.1">
    <property type="protein sequence ID" value="ENSLACP00000000313.1"/>
    <property type="gene ID" value="ENSLACG00000000282.1"/>
</dbReference>
<feature type="transmembrane region" description="Helical" evidence="12">
    <location>
        <begin position="256"/>
        <end position="276"/>
    </location>
</feature>
<dbReference type="Gene3D" id="1.20.1070.10">
    <property type="entry name" value="Rhodopsin 7-helix transmembrane proteins"/>
    <property type="match status" value="1"/>
</dbReference>
<dbReference type="HOGENOM" id="CLU_045991_0_1_1"/>
<comment type="subcellular location">
    <subcellularLocation>
        <location evidence="1">Cell membrane</location>
        <topology evidence="1">Multi-pass membrane protein</topology>
    </subcellularLocation>
</comment>
<dbReference type="EMBL" id="AFYH01275827">
    <property type="status" value="NOT_ANNOTATED_CDS"/>
    <property type="molecule type" value="Genomic_DNA"/>
</dbReference>
<dbReference type="FunCoup" id="H2ZSE2">
    <property type="interactions" value="603"/>
</dbReference>
<evidence type="ECO:0000256" key="2">
    <source>
        <dbReference type="ARBA" id="ARBA00017628"/>
    </source>
</evidence>
<evidence type="ECO:0000313" key="15">
    <source>
        <dbReference type="Proteomes" id="UP000008672"/>
    </source>
</evidence>
<evidence type="ECO:0000256" key="1">
    <source>
        <dbReference type="ARBA" id="ARBA00004651"/>
    </source>
</evidence>
<organism evidence="14 15">
    <name type="scientific">Latimeria chalumnae</name>
    <name type="common">Coelacanth</name>
    <dbReference type="NCBI Taxonomy" id="7897"/>
    <lineage>
        <taxon>Eukaryota</taxon>
        <taxon>Metazoa</taxon>
        <taxon>Chordata</taxon>
        <taxon>Craniata</taxon>
        <taxon>Vertebrata</taxon>
        <taxon>Euteleostomi</taxon>
        <taxon>Coelacanthiformes</taxon>
        <taxon>Coelacanthidae</taxon>
        <taxon>Latimeria</taxon>
    </lineage>
</organism>
<dbReference type="AlphaFoldDB" id="H2ZSE2"/>
<dbReference type="GO" id="GO:0006954">
    <property type="term" value="P:inflammatory response"/>
    <property type="evidence" value="ECO:0007669"/>
    <property type="project" value="TreeGrafter"/>
</dbReference>
<evidence type="ECO:0000256" key="4">
    <source>
        <dbReference type="ARBA" id="ARBA00022692"/>
    </source>
</evidence>
<accession>H2ZSE2</accession>
<dbReference type="Proteomes" id="UP000008672">
    <property type="component" value="Unassembled WGS sequence"/>
</dbReference>
<evidence type="ECO:0000256" key="5">
    <source>
        <dbReference type="ARBA" id="ARBA00022989"/>
    </source>
</evidence>
<evidence type="ECO:0000256" key="10">
    <source>
        <dbReference type="ARBA" id="ARBA00023224"/>
    </source>
</evidence>
<reference evidence="14" key="3">
    <citation type="submission" date="2025-09" db="UniProtKB">
        <authorList>
            <consortium name="Ensembl"/>
        </authorList>
    </citation>
    <scope>IDENTIFICATION</scope>
</reference>
<dbReference type="GO" id="GO:0007204">
    <property type="term" value="P:positive regulation of cytosolic calcium ion concentration"/>
    <property type="evidence" value="ECO:0007669"/>
    <property type="project" value="TreeGrafter"/>
</dbReference>
<evidence type="ECO:0000256" key="6">
    <source>
        <dbReference type="ARBA" id="ARBA00023040"/>
    </source>
</evidence>
<evidence type="ECO:0000256" key="11">
    <source>
        <dbReference type="ARBA" id="ARBA00029815"/>
    </source>
</evidence>
<dbReference type="GO" id="GO:0005886">
    <property type="term" value="C:plasma membrane"/>
    <property type="evidence" value="ECO:0007669"/>
    <property type="project" value="UniProtKB-SubCell"/>
</dbReference>
<keyword evidence="3" id="KW-1003">Cell membrane</keyword>
<feature type="domain" description="G-protein coupled receptors family 1 profile" evidence="13">
    <location>
        <begin position="35"/>
        <end position="282"/>
    </location>
</feature>
<dbReference type="GO" id="GO:0004956">
    <property type="term" value="F:prostaglandin D receptor activity"/>
    <property type="evidence" value="ECO:0007669"/>
    <property type="project" value="TreeGrafter"/>
</dbReference>
<evidence type="ECO:0000256" key="9">
    <source>
        <dbReference type="ARBA" id="ARBA00023180"/>
    </source>
</evidence>
<reference evidence="15" key="1">
    <citation type="submission" date="2011-08" db="EMBL/GenBank/DDBJ databases">
        <title>The draft genome of Latimeria chalumnae.</title>
        <authorList>
            <person name="Di Palma F."/>
            <person name="Alfoldi J."/>
            <person name="Johnson J."/>
            <person name="Berlin A."/>
            <person name="Gnerre S."/>
            <person name="Jaffe D."/>
            <person name="MacCallum I."/>
            <person name="Young S."/>
            <person name="Walker B.J."/>
            <person name="Lander E."/>
            <person name="Lindblad-Toh K."/>
        </authorList>
    </citation>
    <scope>NUCLEOTIDE SEQUENCE [LARGE SCALE GENOMIC DNA]</scope>
    <source>
        <strain evidence="15">Wild caught</strain>
    </source>
</reference>
<dbReference type="OMA" id="NWHSNSC"/>
<evidence type="ECO:0000256" key="3">
    <source>
        <dbReference type="ARBA" id="ARBA00022475"/>
    </source>
</evidence>
<feature type="transmembrane region" description="Helical" evidence="12">
    <location>
        <begin position="56"/>
        <end position="81"/>
    </location>
</feature>
<evidence type="ECO:0000256" key="8">
    <source>
        <dbReference type="ARBA" id="ARBA00023170"/>
    </source>
</evidence>
<keyword evidence="9" id="KW-0325">Glycoprotein</keyword>
<dbReference type="PRINTS" id="PR00429">
    <property type="entry name" value="THROMBOXANER"/>
</dbReference>
<dbReference type="InterPro" id="IPR008365">
    <property type="entry name" value="Prostanoid_rcpt"/>
</dbReference>
<dbReference type="Pfam" id="PF00001">
    <property type="entry name" value="7tm_1"/>
    <property type="match status" value="1"/>
</dbReference>
<dbReference type="SUPFAM" id="SSF81321">
    <property type="entry name" value="Family A G protein-coupled receptor-like"/>
    <property type="match status" value="1"/>
</dbReference>
<evidence type="ECO:0000313" key="14">
    <source>
        <dbReference type="Ensembl" id="ENSLACP00000000313.1"/>
    </source>
</evidence>
<dbReference type="PROSITE" id="PS50262">
    <property type="entry name" value="G_PROTEIN_RECEP_F1_2"/>
    <property type="match status" value="1"/>
</dbReference>
<dbReference type="STRING" id="7897.ENSLACP00000000313"/>
<name>H2ZSE2_LATCH</name>
<evidence type="ECO:0000256" key="12">
    <source>
        <dbReference type="SAM" id="Phobius"/>
    </source>
</evidence>
<proteinExistence type="predicted"/>
<keyword evidence="6" id="KW-0297">G-protein coupled receptor</keyword>
<evidence type="ECO:0000256" key="7">
    <source>
        <dbReference type="ARBA" id="ARBA00023136"/>
    </source>
</evidence>
<keyword evidence="8" id="KW-0675">Receptor</keyword>
<evidence type="ECO:0000259" key="13">
    <source>
        <dbReference type="PROSITE" id="PS50262"/>
    </source>
</evidence>
<dbReference type="InterPro" id="IPR000276">
    <property type="entry name" value="GPCR_Rhodpsn"/>
</dbReference>
<keyword evidence="10" id="KW-0807">Transducer</keyword>
<dbReference type="InterPro" id="IPR001105">
    <property type="entry name" value="Thbox_rcpt"/>
</dbReference>
<keyword evidence="5 12" id="KW-1133">Transmembrane helix</keyword>
<dbReference type="PANTHER" id="PTHR11866:SF14">
    <property type="entry name" value="PROSTAGLANDIN D2 RECEPTOR"/>
    <property type="match status" value="1"/>
</dbReference>
<keyword evidence="15" id="KW-1185">Reference proteome</keyword>
<feature type="transmembrane region" description="Helical" evidence="12">
    <location>
        <begin position="101"/>
        <end position="122"/>
    </location>
</feature>
<feature type="transmembrane region" description="Helical" evidence="12">
    <location>
        <begin position="20"/>
        <end position="44"/>
    </location>
</feature>
<dbReference type="GO" id="GO:0004960">
    <property type="term" value="F:thromboxane receptor activity"/>
    <property type="evidence" value="ECO:0007669"/>
    <property type="project" value="InterPro"/>
</dbReference>
<sequence>AMEQNCSNVPAQDRTIKKGYSVTSSALLFSAGVLGNLIALVILFKHKLHSKQRLSVFYILVTWLVVTDFFGKCLISPVVFASYAVNRTLLCLPADGSLCEFFGVCMAFFGLVSMLILLAMALECWLSIGQPYFYQQHVTKRKGLLVPPAIHIFCLLFCCSPLWGFGKIRQYSPGTWCFIEMNQTNTGKGTQGYSVLYATLNAVSICIIIVCNVTVMKNLFRMYKRQNRRKSNRSTSLPNARVEAVQEAPAEEVDHLCLLALMTVVFIICSVPLTVMKSMNES</sequence>
<keyword evidence="4 12" id="KW-0812">Transmembrane</keyword>
<dbReference type="PRINTS" id="PR01788">
    <property type="entry name" value="PROSTANOIDR"/>
</dbReference>
<keyword evidence="7 12" id="KW-0472">Membrane</keyword>